<keyword evidence="2" id="KW-1185">Reference proteome</keyword>
<proteinExistence type="predicted"/>
<organism evidence="1 2">
    <name type="scientific">Croceimicrobium hydrocarbonivorans</name>
    <dbReference type="NCBI Taxonomy" id="2761580"/>
    <lineage>
        <taxon>Bacteria</taxon>
        <taxon>Pseudomonadati</taxon>
        <taxon>Bacteroidota</taxon>
        <taxon>Flavobacteriia</taxon>
        <taxon>Flavobacteriales</taxon>
        <taxon>Owenweeksiaceae</taxon>
        <taxon>Croceimicrobium</taxon>
    </lineage>
</organism>
<sequence length="421" mass="47635">MISKKDKRLLVVSYYWLPDEGTGSFRISKFVKYLLQAGWEITILTASRSRGDDQQVPGLKVVRTDESLLQGESSKVNPSIFYAAKSNWRARIKVWLRLNIIIPDAKIFWYPKALSFGKKLIKENHYSAVLSTAPPPTTALVAKAIASSGDLPLISDFRDPWTNIYYYEDFPLGRIARYFNNRLEKSVLKASSDIICVNKGFFPGFEEEETKVHYISNGFDPDDFGKHQSDQSERSKKFTVSYFGSLKMNQVSPGFLAFIQNIPEGQLANLRFHFYGNVDQIARDSVLKVLPENLELVFKGTVPHDMAVQEMQKSDLLLLLVGMADRSKLVYSTKLFEYLNSAVPCLAFGHQDGAAAHVIKETNAGHLSSHQEYLPALQFLEERLADWKAGLEIKGASVEALDRFNFKKLSTQLENVILSRI</sequence>
<dbReference type="Proteomes" id="UP000516305">
    <property type="component" value="Chromosome"/>
</dbReference>
<evidence type="ECO:0000313" key="2">
    <source>
        <dbReference type="Proteomes" id="UP000516305"/>
    </source>
</evidence>
<dbReference type="AlphaFoldDB" id="A0A7H0VGD7"/>
<evidence type="ECO:0008006" key="3">
    <source>
        <dbReference type="Google" id="ProtNLM"/>
    </source>
</evidence>
<dbReference type="RefSeq" id="WP_210759311.1">
    <property type="nucleotide sequence ID" value="NZ_CP060139.1"/>
</dbReference>
<reference evidence="1 2" key="1">
    <citation type="submission" date="2020-08" db="EMBL/GenBank/DDBJ databases">
        <title>Croceimicrobium hydrocarbonivorans gen. nov., sp. nov., a novel marine bacterium isolated from a bacterial consortium that degrades polyethylene terephthalate.</title>
        <authorList>
            <person name="Liu R."/>
        </authorList>
    </citation>
    <scope>NUCLEOTIDE SEQUENCE [LARGE SCALE GENOMIC DNA]</scope>
    <source>
        <strain evidence="1 2">A20-9</strain>
    </source>
</reference>
<evidence type="ECO:0000313" key="1">
    <source>
        <dbReference type="EMBL" id="QNR24785.1"/>
    </source>
</evidence>
<gene>
    <name evidence="1" type="ORF">H4K34_02765</name>
</gene>
<accession>A0A7H0VGD7</accession>
<protein>
    <recommendedName>
        <fullName evidence="3">Glycosyltransferase subfamily 4-like N-terminal domain-containing protein</fullName>
    </recommendedName>
</protein>
<dbReference type="KEGG" id="chyd:H4K34_02765"/>
<dbReference type="Gene3D" id="3.40.50.2000">
    <property type="entry name" value="Glycogen Phosphorylase B"/>
    <property type="match status" value="2"/>
</dbReference>
<dbReference type="EMBL" id="CP060139">
    <property type="protein sequence ID" value="QNR24785.1"/>
    <property type="molecule type" value="Genomic_DNA"/>
</dbReference>
<name>A0A7H0VGD7_9FLAO</name>
<dbReference type="SUPFAM" id="SSF53756">
    <property type="entry name" value="UDP-Glycosyltransferase/glycogen phosphorylase"/>
    <property type="match status" value="1"/>
</dbReference>